<evidence type="ECO:0000256" key="2">
    <source>
        <dbReference type="ARBA" id="ARBA00022679"/>
    </source>
</evidence>
<dbReference type="InterPro" id="IPR005814">
    <property type="entry name" value="Aminotrans_3"/>
</dbReference>
<dbReference type="InterPro" id="IPR015422">
    <property type="entry name" value="PyrdxlP-dep_Trfase_small"/>
</dbReference>
<evidence type="ECO:0000256" key="1">
    <source>
        <dbReference type="ARBA" id="ARBA00022576"/>
    </source>
</evidence>
<keyword evidence="1" id="KW-0032">Aminotransferase</keyword>
<feature type="non-terminal residue" evidence="4">
    <location>
        <position position="116"/>
    </location>
</feature>
<gene>
    <name evidence="4" type="ORF">METZ01_LOCUS478049</name>
</gene>
<evidence type="ECO:0000256" key="3">
    <source>
        <dbReference type="ARBA" id="ARBA00022898"/>
    </source>
</evidence>
<evidence type="ECO:0000313" key="4">
    <source>
        <dbReference type="EMBL" id="SVE25195.1"/>
    </source>
</evidence>
<dbReference type="InterPro" id="IPR015424">
    <property type="entry name" value="PyrdxlP-dep_Trfase"/>
</dbReference>
<dbReference type="InterPro" id="IPR015421">
    <property type="entry name" value="PyrdxlP-dep_Trfase_major"/>
</dbReference>
<dbReference type="Gene3D" id="3.40.640.10">
    <property type="entry name" value="Type I PLP-dependent aspartate aminotransferase-like (Major domain)"/>
    <property type="match status" value="1"/>
</dbReference>
<name>A0A383C0U4_9ZZZZ</name>
<accession>A0A383C0U4</accession>
<keyword evidence="2" id="KW-0808">Transferase</keyword>
<dbReference type="EMBL" id="UINC01204461">
    <property type="protein sequence ID" value="SVE25195.1"/>
    <property type="molecule type" value="Genomic_DNA"/>
</dbReference>
<dbReference type="GO" id="GO:0009102">
    <property type="term" value="P:biotin biosynthetic process"/>
    <property type="evidence" value="ECO:0007669"/>
    <property type="project" value="TreeGrafter"/>
</dbReference>
<dbReference type="PANTHER" id="PTHR42684:SF3">
    <property type="entry name" value="ADENOSYLMETHIONINE-8-AMINO-7-OXONONANOATE AMINOTRANSFERASE"/>
    <property type="match status" value="1"/>
</dbReference>
<proteinExistence type="predicted"/>
<organism evidence="4">
    <name type="scientific">marine metagenome</name>
    <dbReference type="NCBI Taxonomy" id="408172"/>
    <lineage>
        <taxon>unclassified sequences</taxon>
        <taxon>metagenomes</taxon>
        <taxon>ecological metagenomes</taxon>
    </lineage>
</organism>
<dbReference type="PANTHER" id="PTHR42684">
    <property type="entry name" value="ADENOSYLMETHIONINE-8-AMINO-7-OXONONANOATE AMINOTRANSFERASE"/>
    <property type="match status" value="1"/>
</dbReference>
<dbReference type="AlphaFoldDB" id="A0A383C0U4"/>
<dbReference type="Gene3D" id="3.90.1150.10">
    <property type="entry name" value="Aspartate Aminotransferase, domain 1"/>
    <property type="match status" value="1"/>
</dbReference>
<dbReference type="GO" id="GO:0030170">
    <property type="term" value="F:pyridoxal phosphate binding"/>
    <property type="evidence" value="ECO:0007669"/>
    <property type="project" value="InterPro"/>
</dbReference>
<dbReference type="Pfam" id="PF00202">
    <property type="entry name" value="Aminotran_3"/>
    <property type="match status" value="1"/>
</dbReference>
<reference evidence="4" key="1">
    <citation type="submission" date="2018-05" db="EMBL/GenBank/DDBJ databases">
        <authorList>
            <person name="Lanie J.A."/>
            <person name="Ng W.-L."/>
            <person name="Kazmierczak K.M."/>
            <person name="Andrzejewski T.M."/>
            <person name="Davidsen T.M."/>
            <person name="Wayne K.J."/>
            <person name="Tettelin H."/>
            <person name="Glass J.I."/>
            <person name="Rusch D."/>
            <person name="Podicherti R."/>
            <person name="Tsui H.-C.T."/>
            <person name="Winkler M.E."/>
        </authorList>
    </citation>
    <scope>NUCLEOTIDE SEQUENCE</scope>
</reference>
<dbReference type="SUPFAM" id="SSF53383">
    <property type="entry name" value="PLP-dependent transferases"/>
    <property type="match status" value="1"/>
</dbReference>
<evidence type="ECO:0008006" key="5">
    <source>
        <dbReference type="Google" id="ProtNLM"/>
    </source>
</evidence>
<keyword evidence="3" id="KW-0663">Pyridoxal phosphate</keyword>
<dbReference type="GO" id="GO:0004015">
    <property type="term" value="F:adenosylmethionine-8-amino-7-oxononanoate transaminase activity"/>
    <property type="evidence" value="ECO:0007669"/>
    <property type="project" value="TreeGrafter"/>
</dbReference>
<sequence length="116" mass="13058">MTSHDTSRNISLAEMDKQSLLHPYTSITEHLDHGPIVITEGHAARVTDNNGRDYLDAMGGLWCVNIGYGRQEMVEAITEQARKISYYHLFFSMANEPAIRLADKVLELAPDHMSKV</sequence>
<protein>
    <recommendedName>
        <fullName evidence="5">Aminotransferase class III-fold pyridoxal phosphate-dependent enzyme</fullName>
    </recommendedName>
</protein>